<evidence type="ECO:0000313" key="5">
    <source>
        <dbReference type="Proteomes" id="UP000256941"/>
    </source>
</evidence>
<dbReference type="Pfam" id="PF13336">
    <property type="entry name" value="AcetylCoA_hyd_C"/>
    <property type="match status" value="1"/>
</dbReference>
<dbReference type="EMBL" id="QTUJ01000001">
    <property type="protein sequence ID" value="REF71945.1"/>
    <property type="molecule type" value="Genomic_DNA"/>
</dbReference>
<dbReference type="GO" id="GO:0016787">
    <property type="term" value="F:hydrolase activity"/>
    <property type="evidence" value="ECO:0007669"/>
    <property type="project" value="UniProtKB-KW"/>
</dbReference>
<proteinExistence type="predicted"/>
<dbReference type="GO" id="GO:0006083">
    <property type="term" value="P:acetate metabolic process"/>
    <property type="evidence" value="ECO:0007669"/>
    <property type="project" value="InterPro"/>
</dbReference>
<dbReference type="InterPro" id="IPR037171">
    <property type="entry name" value="NagB/RpiA_transferase-like"/>
</dbReference>
<dbReference type="PANTHER" id="PTHR21432:SF20">
    <property type="entry name" value="ACETYL-COA HYDROLASE"/>
    <property type="match status" value="1"/>
</dbReference>
<name>A0A3E0B6H5_PARVE</name>
<feature type="domain" description="Acetyl-CoA hydrolase/transferase C-terminal" evidence="1">
    <location>
        <begin position="258"/>
        <end position="403"/>
    </location>
</feature>
<dbReference type="Proteomes" id="UP000256941">
    <property type="component" value="Unassembled WGS sequence"/>
</dbReference>
<dbReference type="InterPro" id="IPR038460">
    <property type="entry name" value="AcetylCoA_hyd_C_sf"/>
</dbReference>
<dbReference type="GO" id="GO:0008775">
    <property type="term" value="F:acetate CoA-transferase activity"/>
    <property type="evidence" value="ECO:0007669"/>
    <property type="project" value="InterPro"/>
</dbReference>
<keyword evidence="2" id="KW-0378">Hydrolase</keyword>
<dbReference type="PANTHER" id="PTHR21432">
    <property type="entry name" value="ACETYL-COA HYDROLASE-RELATED"/>
    <property type="match status" value="1"/>
</dbReference>
<evidence type="ECO:0000313" key="2">
    <source>
        <dbReference type="EMBL" id="REF71945.1"/>
    </source>
</evidence>
<dbReference type="EMBL" id="QUMX01000068">
    <property type="protein sequence ID" value="REG27665.1"/>
    <property type="molecule type" value="Genomic_DNA"/>
</dbReference>
<dbReference type="Gene3D" id="3.30.750.70">
    <property type="entry name" value="4-hydroxybutyrate coenzyme like domains"/>
    <property type="match status" value="1"/>
</dbReference>
<reference evidence="4 5" key="1">
    <citation type="submission" date="2018-08" db="EMBL/GenBank/DDBJ databases">
        <title>Genomic Encyclopedia of Archaeal and Bacterial Type Strains, Phase II (KMG-II): from individual species to whole genera.</title>
        <authorList>
            <person name="Goeker M."/>
        </authorList>
    </citation>
    <scope>NUCLEOTIDE SEQUENCE [LARGE SCALE GENOMIC DNA]</scope>
    <source>
        <strain evidence="2 5">DSM 17099</strain>
        <strain evidence="3 4">DSM 582</strain>
    </source>
</reference>
<accession>A0A3D9XNB7</accession>
<organism evidence="2 5">
    <name type="scientific">Paracoccus versutus</name>
    <name type="common">Thiobacillus versutus</name>
    <dbReference type="NCBI Taxonomy" id="34007"/>
    <lineage>
        <taxon>Bacteria</taxon>
        <taxon>Pseudomonadati</taxon>
        <taxon>Pseudomonadota</taxon>
        <taxon>Alphaproteobacteria</taxon>
        <taxon>Rhodobacterales</taxon>
        <taxon>Paracoccaceae</taxon>
        <taxon>Paracoccus</taxon>
    </lineage>
</organism>
<evidence type="ECO:0000313" key="3">
    <source>
        <dbReference type="EMBL" id="REG27665.1"/>
    </source>
</evidence>
<dbReference type="RefSeq" id="WP_036760598.1">
    <property type="nucleotide sequence ID" value="NZ_JRKO01000087.1"/>
</dbReference>
<accession>A0A3E0B6H5</accession>
<dbReference type="Gene3D" id="3.40.1080.10">
    <property type="entry name" value="Glutaconate Coenzyme A-transferase"/>
    <property type="match status" value="1"/>
</dbReference>
<sequence length="410" mass="43300">MPTDPDLSRIIRPGDCLIWGQSHAEPRRLIRMLAEQRGRLGGVRVFLGIGLSGLLGPEHADHIDFLAYCASGTNRALMQAGVLDILPVHYSRLPQLLRADVAMLQVSPPDARGRYSLGMAREYLTAPLSRARAIIAEVNPDVPWTFGGPYLTRDDFALLVDSDAPLPDAPARIGPVETAIGRHVATLVEDGATLQTGIGAIPDAALAQLGDRRDLGIHSGSLGDGVAALQQAGVITNSRKPIDPGVTVGGVLMGGPALRRLAHLNPQIELRGTEYTHDPKVLGRLDRFVALNSAVEVDLTGQVNSEVAGGRYVGAVGGIIDFLRAAGASPGGVPIIALPSTAGAHSRIVARLSGPASVPRAESCVIVTEHGVADLRGLSLRQRVDRMIAIAHPDHREALAREAHEKGPWG</sequence>
<dbReference type="AlphaFoldDB" id="A0A3E0B6H5"/>
<dbReference type="InterPro" id="IPR046433">
    <property type="entry name" value="ActCoA_hydro"/>
</dbReference>
<dbReference type="InterPro" id="IPR026888">
    <property type="entry name" value="AcetylCoA_hyd_C"/>
</dbReference>
<gene>
    <name evidence="3" type="ORF">ATH84_106814</name>
    <name evidence="2" type="ORF">BDD41_0409</name>
</gene>
<dbReference type="Gene3D" id="3.40.1080.20">
    <property type="entry name" value="Acetyl-CoA hydrolase/transferase C-terminal domain"/>
    <property type="match status" value="1"/>
</dbReference>
<dbReference type="SUPFAM" id="SSF100950">
    <property type="entry name" value="NagB/RpiA/CoA transferase-like"/>
    <property type="match status" value="2"/>
</dbReference>
<dbReference type="Proteomes" id="UP000256794">
    <property type="component" value="Unassembled WGS sequence"/>
</dbReference>
<comment type="caution">
    <text evidence="2">The sequence shown here is derived from an EMBL/GenBank/DDBJ whole genome shotgun (WGS) entry which is preliminary data.</text>
</comment>
<protein>
    <submittedName>
        <fullName evidence="2">Acetyl-CoA hydrolase</fullName>
    </submittedName>
</protein>
<keyword evidence="4" id="KW-1185">Reference proteome</keyword>
<evidence type="ECO:0000313" key="4">
    <source>
        <dbReference type="Proteomes" id="UP000256794"/>
    </source>
</evidence>
<evidence type="ECO:0000259" key="1">
    <source>
        <dbReference type="Pfam" id="PF13336"/>
    </source>
</evidence>